<evidence type="ECO:0000313" key="4">
    <source>
        <dbReference type="Proteomes" id="UP001281003"/>
    </source>
</evidence>
<evidence type="ECO:0000313" key="3">
    <source>
        <dbReference type="EMBL" id="KAK3388625.1"/>
    </source>
</evidence>
<evidence type="ECO:0000256" key="2">
    <source>
        <dbReference type="SAM" id="Phobius"/>
    </source>
</evidence>
<comment type="caution">
    <text evidence="3">The sequence shown here is derived from an EMBL/GenBank/DDBJ whole genome shotgun (WGS) entry which is preliminary data.</text>
</comment>
<feature type="region of interest" description="Disordered" evidence="1">
    <location>
        <begin position="1"/>
        <end position="40"/>
    </location>
</feature>
<accession>A0AAE0NW15</accession>
<name>A0AAE0NW15_SORBR</name>
<proteinExistence type="predicted"/>
<keyword evidence="4" id="KW-1185">Reference proteome</keyword>
<keyword evidence="2" id="KW-0812">Transmembrane</keyword>
<keyword evidence="2" id="KW-1133">Transmembrane helix</keyword>
<dbReference type="AlphaFoldDB" id="A0AAE0NW15"/>
<reference evidence="3" key="1">
    <citation type="journal article" date="2023" name="Mol. Phylogenet. Evol.">
        <title>Genome-scale phylogeny and comparative genomics of the fungal order Sordariales.</title>
        <authorList>
            <person name="Hensen N."/>
            <person name="Bonometti L."/>
            <person name="Westerberg I."/>
            <person name="Brannstrom I.O."/>
            <person name="Guillou S."/>
            <person name="Cros-Aarteil S."/>
            <person name="Calhoun S."/>
            <person name="Haridas S."/>
            <person name="Kuo A."/>
            <person name="Mondo S."/>
            <person name="Pangilinan J."/>
            <person name="Riley R."/>
            <person name="LaButti K."/>
            <person name="Andreopoulos B."/>
            <person name="Lipzen A."/>
            <person name="Chen C."/>
            <person name="Yan M."/>
            <person name="Daum C."/>
            <person name="Ng V."/>
            <person name="Clum A."/>
            <person name="Steindorff A."/>
            <person name="Ohm R.A."/>
            <person name="Martin F."/>
            <person name="Silar P."/>
            <person name="Natvig D.O."/>
            <person name="Lalanne C."/>
            <person name="Gautier V."/>
            <person name="Ament-Velasquez S.L."/>
            <person name="Kruys A."/>
            <person name="Hutchinson M.I."/>
            <person name="Powell A.J."/>
            <person name="Barry K."/>
            <person name="Miller A.N."/>
            <person name="Grigoriev I.V."/>
            <person name="Debuchy R."/>
            <person name="Gladieux P."/>
            <person name="Hiltunen Thoren M."/>
            <person name="Johannesson H."/>
        </authorList>
    </citation>
    <scope>NUCLEOTIDE SEQUENCE</scope>
    <source>
        <strain evidence="3">FGSC 1904</strain>
    </source>
</reference>
<organism evidence="3 4">
    <name type="scientific">Sordaria brevicollis</name>
    <dbReference type="NCBI Taxonomy" id="83679"/>
    <lineage>
        <taxon>Eukaryota</taxon>
        <taxon>Fungi</taxon>
        <taxon>Dikarya</taxon>
        <taxon>Ascomycota</taxon>
        <taxon>Pezizomycotina</taxon>
        <taxon>Sordariomycetes</taxon>
        <taxon>Sordariomycetidae</taxon>
        <taxon>Sordariales</taxon>
        <taxon>Sordariaceae</taxon>
        <taxon>Sordaria</taxon>
    </lineage>
</organism>
<feature type="transmembrane region" description="Helical" evidence="2">
    <location>
        <begin position="297"/>
        <end position="318"/>
    </location>
</feature>
<dbReference type="Proteomes" id="UP001281003">
    <property type="component" value="Unassembled WGS sequence"/>
</dbReference>
<dbReference type="PANTHER" id="PTHR37848:SF1">
    <property type="entry name" value="SUN DOMAIN-CONTAINING PROTEIN"/>
    <property type="match status" value="1"/>
</dbReference>
<gene>
    <name evidence="3" type="ORF">B0T20DRAFT_425923</name>
</gene>
<dbReference type="PANTHER" id="PTHR37848">
    <property type="entry name" value="EXPRESSED PROTEIN"/>
    <property type="match status" value="1"/>
</dbReference>
<protein>
    <submittedName>
        <fullName evidence="3">Uncharacterized protein</fullName>
    </submittedName>
</protein>
<sequence>MGKPSPRLGVSDDALSLHSQPGENSHVVSLDGTLDTDAPELNIDDLPPLYDEINAPGNSSSAPLLPVASGPGSGAPPYIRNPNNILPPGEWVKEYKKDSVDGVEMYLDHRLDNDPKYLQKHIELWAKQPPRAFVRIHGTHKRRRDITDPQNGRRKNDSERVTDFDLSIELTPYLYSDVVSQTSLMELRTAENDEKVRRGTVLRKRAPGASRHIEVGLAEKPTLAEWCHRYCASHAGLKCFTFQRRVVGFDDEKVVKKLTELVRATNYRGSLEISFPKKDEYVYVYNDCKTNRWRTTWWITWICMFTLMFIFTWPYLFFRTKRFETVFADWHYSVMNADGTRRYASISEDQLYNMWGRAIHRAVMEKRQCTLDQQDLLNSQEGQQETFGHPVVDGAASFVRAGVNAMNAVNRSLGWGYDEF</sequence>
<reference evidence="3" key="2">
    <citation type="submission" date="2023-07" db="EMBL/GenBank/DDBJ databases">
        <authorList>
            <consortium name="Lawrence Berkeley National Laboratory"/>
            <person name="Haridas S."/>
            <person name="Hensen N."/>
            <person name="Bonometti L."/>
            <person name="Westerberg I."/>
            <person name="Brannstrom I.O."/>
            <person name="Guillou S."/>
            <person name="Cros-Aarteil S."/>
            <person name="Calhoun S."/>
            <person name="Kuo A."/>
            <person name="Mondo S."/>
            <person name="Pangilinan J."/>
            <person name="Riley R."/>
            <person name="LaButti K."/>
            <person name="Andreopoulos B."/>
            <person name="Lipzen A."/>
            <person name="Chen C."/>
            <person name="Yanf M."/>
            <person name="Daum C."/>
            <person name="Ng V."/>
            <person name="Clum A."/>
            <person name="Steindorff A."/>
            <person name="Ohm R."/>
            <person name="Martin F."/>
            <person name="Silar P."/>
            <person name="Natvig D."/>
            <person name="Lalanne C."/>
            <person name="Gautier V."/>
            <person name="Ament-velasquez S.L."/>
            <person name="Kruys A."/>
            <person name="Hutchinson M.I."/>
            <person name="Powell A.J."/>
            <person name="Barry K."/>
            <person name="Miller A.N."/>
            <person name="Grigoriev I.V."/>
            <person name="Debuchy R."/>
            <person name="Gladieux P."/>
            <person name="Thoren M.H."/>
            <person name="Johannesson H."/>
        </authorList>
    </citation>
    <scope>NUCLEOTIDE SEQUENCE</scope>
    <source>
        <strain evidence="3">FGSC 1904</strain>
    </source>
</reference>
<feature type="compositionally biased region" description="Polar residues" evidence="1">
    <location>
        <begin position="17"/>
        <end position="27"/>
    </location>
</feature>
<keyword evidence="2" id="KW-0472">Membrane</keyword>
<feature type="region of interest" description="Disordered" evidence="1">
    <location>
        <begin position="139"/>
        <end position="160"/>
    </location>
</feature>
<evidence type="ECO:0000256" key="1">
    <source>
        <dbReference type="SAM" id="MobiDB-lite"/>
    </source>
</evidence>
<dbReference type="EMBL" id="JAUTDP010000015">
    <property type="protein sequence ID" value="KAK3388625.1"/>
    <property type="molecule type" value="Genomic_DNA"/>
</dbReference>